<comment type="caution">
    <text evidence="2">The sequence shown here is derived from an EMBL/GenBank/DDBJ whole genome shotgun (WGS) entry which is preliminary data.</text>
</comment>
<organism evidence="2 3">
    <name type="scientific">Streptomyces caniferus</name>
    <dbReference type="NCBI Taxonomy" id="285557"/>
    <lineage>
        <taxon>Bacteria</taxon>
        <taxon>Bacillati</taxon>
        <taxon>Actinomycetota</taxon>
        <taxon>Actinomycetes</taxon>
        <taxon>Kitasatosporales</taxon>
        <taxon>Streptomycetaceae</taxon>
        <taxon>Streptomyces</taxon>
    </lineage>
</organism>
<dbReference type="AlphaFoldDB" id="A0A640SAP4"/>
<feature type="region of interest" description="Disordered" evidence="1">
    <location>
        <begin position="43"/>
        <end position="68"/>
    </location>
</feature>
<accession>A0A640SAP4</accession>
<dbReference type="Proteomes" id="UP000435837">
    <property type="component" value="Unassembled WGS sequence"/>
</dbReference>
<gene>
    <name evidence="2" type="ORF">Scani_38040</name>
</gene>
<name>A0A640SAP4_9ACTN</name>
<evidence type="ECO:0000313" key="3">
    <source>
        <dbReference type="Proteomes" id="UP000435837"/>
    </source>
</evidence>
<dbReference type="EMBL" id="BLIN01000005">
    <property type="protein sequence ID" value="GFE07536.1"/>
    <property type="molecule type" value="Genomic_DNA"/>
</dbReference>
<protein>
    <submittedName>
        <fullName evidence="2">Uncharacterized protein</fullName>
    </submittedName>
</protein>
<feature type="compositionally biased region" description="Basic and acidic residues" evidence="1">
    <location>
        <begin position="52"/>
        <end position="61"/>
    </location>
</feature>
<sequence length="68" mass="7330">MVPADQVVLAERAVDREGVARDVGSQRAVGAVDLGGRSAVLEHGRLHRRREQRFDPADRPEGAPSGMV</sequence>
<reference evidence="2 3" key="1">
    <citation type="submission" date="2019-12" db="EMBL/GenBank/DDBJ databases">
        <title>Whole genome shotgun sequence of Streptomyces caniferus NBRC 15389.</title>
        <authorList>
            <person name="Ichikawa N."/>
            <person name="Kimura A."/>
            <person name="Kitahashi Y."/>
            <person name="Komaki H."/>
            <person name="Tamura T."/>
        </authorList>
    </citation>
    <scope>NUCLEOTIDE SEQUENCE [LARGE SCALE GENOMIC DNA]</scope>
    <source>
        <strain evidence="2 3">NBRC 15389</strain>
    </source>
</reference>
<proteinExistence type="predicted"/>
<evidence type="ECO:0000313" key="2">
    <source>
        <dbReference type="EMBL" id="GFE07536.1"/>
    </source>
</evidence>
<evidence type="ECO:0000256" key="1">
    <source>
        <dbReference type="SAM" id="MobiDB-lite"/>
    </source>
</evidence>